<accession>A0ABT1UDL1</accession>
<sequence>MALTAKANDLTGRQLLVNALQNPVCLSELPLAKWDTLIRLARVSNLIGRLAEAIDTVKLTSHVPDKALPHLVSARLLANHQRQAIRWEVKHLGDALNSLDAPKVLLKGAAYAVQSLEAAGGRVFGDLDLLVPKTAIPAAEAALMLKGWGAEGVDSYDQRYYREWMHEIPPMVHRGRGTVVDLHHNILPLTARYCPTIELFFADAVPSSVPGFQVLSPVDMVIHSATHLFYESEMRNGLRDLFDLDALIRQFSRDRTEFWPLLAERTDAIGLNWPVFLALSCLRDILGAYVPEEFFQRIRVNANLGSMPEVFLTKLYYWAVWPKHPLIDNLPSRLSRFLVYIRGHYLRMPLRLLLPHLSRKALGRLYKSGSGSDHR</sequence>
<dbReference type="InterPro" id="IPR039498">
    <property type="entry name" value="NTP_transf_5"/>
</dbReference>
<organism evidence="1 2">
    <name type="scientific">Methylomonas aurea</name>
    <dbReference type="NCBI Taxonomy" id="2952224"/>
    <lineage>
        <taxon>Bacteria</taxon>
        <taxon>Pseudomonadati</taxon>
        <taxon>Pseudomonadota</taxon>
        <taxon>Gammaproteobacteria</taxon>
        <taxon>Methylococcales</taxon>
        <taxon>Methylococcaceae</taxon>
        <taxon>Methylomonas</taxon>
    </lineage>
</organism>
<dbReference type="Proteomes" id="UP001524569">
    <property type="component" value="Unassembled WGS sequence"/>
</dbReference>
<comment type="caution">
    <text evidence="1">The sequence shown here is derived from an EMBL/GenBank/DDBJ whole genome shotgun (WGS) entry which is preliminary data.</text>
</comment>
<dbReference type="Pfam" id="PF14907">
    <property type="entry name" value="NTP_transf_5"/>
    <property type="match status" value="1"/>
</dbReference>
<name>A0ABT1UDL1_9GAMM</name>
<dbReference type="RefSeq" id="WP_256609697.1">
    <property type="nucleotide sequence ID" value="NZ_JANIBM010000003.1"/>
</dbReference>
<gene>
    <name evidence="1" type="ORF">NP603_04305</name>
</gene>
<evidence type="ECO:0000313" key="1">
    <source>
        <dbReference type="EMBL" id="MCQ8180322.1"/>
    </source>
</evidence>
<keyword evidence="2" id="KW-1185">Reference proteome</keyword>
<evidence type="ECO:0000313" key="2">
    <source>
        <dbReference type="Proteomes" id="UP001524569"/>
    </source>
</evidence>
<dbReference type="EMBL" id="JANIBM010000003">
    <property type="protein sequence ID" value="MCQ8180322.1"/>
    <property type="molecule type" value="Genomic_DNA"/>
</dbReference>
<reference evidence="1 2" key="1">
    <citation type="submission" date="2022-07" db="EMBL/GenBank/DDBJ databases">
        <title>Methylomonas rivi sp. nov., Methylomonas rosea sp. nov., Methylomonas aureus sp. nov. and Methylomonas subterranea sp. nov., four novel methanotrophs isolated from a freshwater creek and the deep terrestrial subsurface.</title>
        <authorList>
            <person name="Abin C."/>
            <person name="Sankaranarayanan K."/>
            <person name="Garner C."/>
            <person name="Sindelar R."/>
            <person name="Kotary K."/>
            <person name="Garner R."/>
            <person name="Barclay S."/>
            <person name="Lawson P."/>
            <person name="Krumholz L."/>
        </authorList>
    </citation>
    <scope>NUCLEOTIDE SEQUENCE [LARGE SCALE GENOMIC DNA]</scope>
    <source>
        <strain evidence="1 2">SURF-1</strain>
    </source>
</reference>
<protein>
    <submittedName>
        <fullName evidence="1">Nucleotidyltransferase family protein</fullName>
    </submittedName>
</protein>
<proteinExistence type="predicted"/>